<dbReference type="FunFam" id="1.20.58.860:FF:000001">
    <property type="entry name" value="Ubiquitin carboxyl-terminal hydrolase"/>
    <property type="match status" value="1"/>
</dbReference>
<dbReference type="Gene3D" id="1.20.58.860">
    <property type="match status" value="1"/>
</dbReference>
<dbReference type="AlphaFoldDB" id="A0AA88XNU0"/>
<dbReference type="GO" id="GO:0006511">
    <property type="term" value="P:ubiquitin-dependent protein catabolic process"/>
    <property type="evidence" value="ECO:0007669"/>
    <property type="project" value="UniProtKB-UniRule"/>
</dbReference>
<name>A0AA88XNU0_PINIB</name>
<dbReference type="SUPFAM" id="SSF54001">
    <property type="entry name" value="Cysteine proteinases"/>
    <property type="match status" value="1"/>
</dbReference>
<feature type="active site" description="Proton donor" evidence="11">
    <location>
        <position position="574"/>
    </location>
</feature>
<organism evidence="15 16">
    <name type="scientific">Pinctada imbricata</name>
    <name type="common">Atlantic pearl-oyster</name>
    <name type="synonym">Pinctada martensii</name>
    <dbReference type="NCBI Taxonomy" id="66713"/>
    <lineage>
        <taxon>Eukaryota</taxon>
        <taxon>Metazoa</taxon>
        <taxon>Spiralia</taxon>
        <taxon>Lophotrochozoa</taxon>
        <taxon>Mollusca</taxon>
        <taxon>Bivalvia</taxon>
        <taxon>Autobranchia</taxon>
        <taxon>Pteriomorphia</taxon>
        <taxon>Pterioida</taxon>
        <taxon>Pterioidea</taxon>
        <taxon>Pteriidae</taxon>
        <taxon>Pinctada</taxon>
    </lineage>
</organism>
<keyword evidence="16" id="KW-1185">Reference proteome</keyword>
<dbReference type="InterPro" id="IPR018240">
    <property type="entry name" value="Clathrin_mu_CS"/>
</dbReference>
<proteinExistence type="inferred from homology"/>
<dbReference type="PROSITE" id="PS52049">
    <property type="entry name" value="ULD"/>
    <property type="match status" value="1"/>
</dbReference>
<dbReference type="InterPro" id="IPR001578">
    <property type="entry name" value="Peptidase_C12_UCH"/>
</dbReference>
<keyword evidence="7 11" id="KW-0378">Hydrolase</keyword>
<evidence type="ECO:0000256" key="11">
    <source>
        <dbReference type="PROSITE-ProRule" id="PRU01393"/>
    </source>
</evidence>
<dbReference type="GO" id="GO:0016192">
    <property type="term" value="P:vesicle-mediated transport"/>
    <property type="evidence" value="ECO:0007669"/>
    <property type="project" value="InterPro"/>
</dbReference>
<evidence type="ECO:0000256" key="7">
    <source>
        <dbReference type="ARBA" id="ARBA00022801"/>
    </source>
</evidence>
<dbReference type="PRINTS" id="PR00314">
    <property type="entry name" value="CLATHRINADPT"/>
</dbReference>
<dbReference type="InterPro" id="IPR041507">
    <property type="entry name" value="UCH_C"/>
</dbReference>
<dbReference type="GO" id="GO:0012505">
    <property type="term" value="C:endomembrane system"/>
    <property type="evidence" value="ECO:0007669"/>
    <property type="project" value="UniProtKB-SubCell"/>
</dbReference>
<dbReference type="Pfam" id="PF00928">
    <property type="entry name" value="Adap_comp_sub"/>
    <property type="match status" value="1"/>
</dbReference>
<dbReference type="GO" id="GO:0006886">
    <property type="term" value="P:intracellular protein transport"/>
    <property type="evidence" value="ECO:0007669"/>
    <property type="project" value="InterPro"/>
</dbReference>
<dbReference type="GO" id="GO:0030131">
    <property type="term" value="C:clathrin adaptor complex"/>
    <property type="evidence" value="ECO:0007669"/>
    <property type="project" value="InterPro"/>
</dbReference>
<feature type="domain" description="UCH catalytic" evidence="14">
    <location>
        <begin position="406"/>
        <end position="636"/>
    </location>
</feature>
<evidence type="ECO:0000256" key="10">
    <source>
        <dbReference type="ARBA" id="ARBA00023136"/>
    </source>
</evidence>
<gene>
    <name evidence="15" type="ORF">FSP39_023697</name>
</gene>
<comment type="catalytic activity">
    <reaction evidence="1 11">
        <text>Thiol-dependent hydrolysis of ester, thioester, amide, peptide and isopeptide bonds formed by the C-terminal Gly of ubiquitin (a 76-residue protein attached to proteins as an intracellular targeting signal).</text>
        <dbReference type="EC" id="3.4.19.12"/>
    </reaction>
</comment>
<evidence type="ECO:0000256" key="3">
    <source>
        <dbReference type="ARBA" id="ARBA00012759"/>
    </source>
</evidence>
<feature type="domain" description="MHD" evidence="13">
    <location>
        <begin position="162"/>
        <end position="406"/>
    </location>
</feature>
<dbReference type="Proteomes" id="UP001186944">
    <property type="component" value="Unassembled WGS sequence"/>
</dbReference>
<comment type="similarity">
    <text evidence="11">Belongs to the peptidase C12 family.</text>
</comment>
<keyword evidence="8 11" id="KW-0788">Thiol protease</keyword>
<dbReference type="InterPro" id="IPR036168">
    <property type="entry name" value="AP2_Mu_C_sf"/>
</dbReference>
<reference evidence="15" key="1">
    <citation type="submission" date="2019-08" db="EMBL/GenBank/DDBJ databases">
        <title>The improved chromosome-level genome for the pearl oyster Pinctada fucata martensii using PacBio sequencing and Hi-C.</title>
        <authorList>
            <person name="Zheng Z."/>
        </authorList>
    </citation>
    <scope>NUCLEOTIDE SEQUENCE</scope>
    <source>
        <strain evidence="15">ZZ-2019</strain>
        <tissue evidence="15">Adductor muscle</tissue>
    </source>
</reference>
<protein>
    <recommendedName>
        <fullName evidence="3 11">ubiquitinyl hydrolase 1</fullName>
        <ecNumber evidence="3 11">3.4.19.12</ecNumber>
    </recommendedName>
</protein>
<keyword evidence="6 11" id="KW-0833">Ubl conjugation pathway</keyword>
<dbReference type="PROSITE" id="PS52048">
    <property type="entry name" value="UCH_DOMAIN"/>
    <property type="match status" value="1"/>
</dbReference>
<feature type="site" description="Transition state stabilizer" evidence="11">
    <location>
        <position position="481"/>
    </location>
</feature>
<evidence type="ECO:0000256" key="6">
    <source>
        <dbReference type="ARBA" id="ARBA00022786"/>
    </source>
</evidence>
<evidence type="ECO:0000256" key="9">
    <source>
        <dbReference type="ARBA" id="ARBA00022927"/>
    </source>
</evidence>
<dbReference type="GO" id="GO:0004843">
    <property type="term" value="F:cysteine-type deubiquitinase activity"/>
    <property type="evidence" value="ECO:0007669"/>
    <property type="project" value="UniProtKB-UniRule"/>
</dbReference>
<evidence type="ECO:0000256" key="12">
    <source>
        <dbReference type="SAM" id="Coils"/>
    </source>
</evidence>
<dbReference type="Gene3D" id="3.40.532.10">
    <property type="entry name" value="Peptidase C12, ubiquitin carboxyl-terminal hydrolase"/>
    <property type="match status" value="1"/>
</dbReference>
<dbReference type="SUPFAM" id="SSF49447">
    <property type="entry name" value="Second domain of Mu2 adaptin subunit (ap50) of ap2 adaptor"/>
    <property type="match status" value="1"/>
</dbReference>
<dbReference type="PANTHER" id="PTHR10529">
    <property type="entry name" value="AP COMPLEX SUBUNIT MU"/>
    <property type="match status" value="1"/>
</dbReference>
<dbReference type="PROSITE" id="PS51072">
    <property type="entry name" value="MHD"/>
    <property type="match status" value="1"/>
</dbReference>
<keyword evidence="10" id="KW-0472">Membrane</keyword>
<keyword evidence="4" id="KW-0813">Transport</keyword>
<dbReference type="Gene3D" id="3.30.450.60">
    <property type="match status" value="1"/>
</dbReference>
<dbReference type="InterPro" id="IPR001392">
    <property type="entry name" value="Clathrin_mu"/>
</dbReference>
<dbReference type="SUPFAM" id="SSF64356">
    <property type="entry name" value="SNARE-like"/>
    <property type="match status" value="1"/>
</dbReference>
<evidence type="ECO:0000259" key="13">
    <source>
        <dbReference type="PROSITE" id="PS51072"/>
    </source>
</evidence>
<evidence type="ECO:0000256" key="2">
    <source>
        <dbReference type="ARBA" id="ARBA00004308"/>
    </source>
</evidence>
<dbReference type="Pfam" id="PF18031">
    <property type="entry name" value="UCH_C"/>
    <property type="match status" value="1"/>
</dbReference>
<comment type="caution">
    <text evidence="15">The sequence shown here is derived from an EMBL/GenBank/DDBJ whole genome shotgun (WGS) entry which is preliminary data.</text>
</comment>
<sequence length="728" mass="82582">MEKHWKSVVHKSICDYFFEEQGKAAAPEDVPPVIATPHHYLINIYRSQLYCVAVVTTEVPPLFVIEFLHRIFDTFEDYFTECTESTLKEHYVIVYELLDEMLDNGFPLAVESNILKELIRPPNLLRTITDTVTGKSTSVGGILPTGQLSNVPWRRTGVKYTNNEAYFDVIEEIDAIIDKAGSTVIAEVQGYIDCLIKLTGMPDLTLTFVNPRLLDDVSFHPCVRYKRWESEKLLSFVPPDGNFRLMSYHIGSNNMVAVPIYIRHNIQYREGSSGRFDVTIGPKQTMGKSVENITMEVQFPKSVLNLTLTPSQGKYTFDPVNKVLSWDCGKLDVTKLPSIKGNISLQSGSPIPESNPTINVHFTISQMAISGIKVNRLDMYGEVSFAGTCATSGSSFSDNMATSAGDWCLIESDPGVFTELIKGFGCKGVQVEELWSMDADSFEKLKPVHGLIFLFKWQPETESEGSLVQDSRLEKIFFAKQMLVDQVDLIFQVINNACATQAILSILLNCAHSDVQLGETLGSFKEFVQSFEPSLRGLTLSNSDTIRQVHNSFSRQQMFEFDEKLAKKDDDVFHFVGYLPIDGRLYELDGLKDGPVDLGAIPANSDWLDVVRPIIEKRMQKYSGDEIHFNLMAIVSDRKLQYEKQIKELQETGMETDTAQAEINQLRIMIQDEEMKMKRYKIENVRRKHNYLPFIMELLKILAEQKQLLPLVEKAKEKAAKRREEKAK</sequence>
<keyword evidence="9" id="KW-0653">Protein transport</keyword>
<dbReference type="InterPro" id="IPR011012">
    <property type="entry name" value="Longin-like_dom_sf"/>
</dbReference>
<dbReference type="InterPro" id="IPR050431">
    <property type="entry name" value="Adaptor_comp_med_subunit"/>
</dbReference>
<evidence type="ECO:0000256" key="4">
    <source>
        <dbReference type="ARBA" id="ARBA00022448"/>
    </source>
</evidence>
<evidence type="ECO:0000256" key="5">
    <source>
        <dbReference type="ARBA" id="ARBA00022670"/>
    </source>
</evidence>
<feature type="coiled-coil region" evidence="12">
    <location>
        <begin position="632"/>
        <end position="683"/>
    </location>
</feature>
<keyword evidence="5 11" id="KW-0645">Protease</keyword>
<accession>A0AA88XNU0</accession>
<evidence type="ECO:0000256" key="8">
    <source>
        <dbReference type="ARBA" id="ARBA00022807"/>
    </source>
</evidence>
<evidence type="ECO:0000313" key="15">
    <source>
        <dbReference type="EMBL" id="KAK3088786.1"/>
    </source>
</evidence>
<dbReference type="PROSITE" id="PS00990">
    <property type="entry name" value="CLAT_ADAPTOR_M_1"/>
    <property type="match status" value="1"/>
</dbReference>
<dbReference type="Pfam" id="PF01088">
    <property type="entry name" value="Peptidase_C12"/>
    <property type="match status" value="1"/>
</dbReference>
<evidence type="ECO:0000256" key="1">
    <source>
        <dbReference type="ARBA" id="ARBA00000707"/>
    </source>
</evidence>
<dbReference type="CDD" id="cd09617">
    <property type="entry name" value="Peptidase_C12_UCH37_BAP1"/>
    <property type="match status" value="1"/>
</dbReference>
<dbReference type="Gene3D" id="2.60.40.1170">
    <property type="entry name" value="Mu homology domain, subdomain B"/>
    <property type="match status" value="2"/>
</dbReference>
<dbReference type="InterPro" id="IPR028565">
    <property type="entry name" value="MHD"/>
</dbReference>
<dbReference type="FunFam" id="3.40.532.10:FF:000009">
    <property type="entry name" value="Ubiquitin carboxyl-terminal hydrolase"/>
    <property type="match status" value="1"/>
</dbReference>
<feature type="site" description="Important for enzyme activity" evidence="11">
    <location>
        <position position="589"/>
    </location>
</feature>
<feature type="active site" description="Nucleophile" evidence="11">
    <location>
        <position position="498"/>
    </location>
</feature>
<dbReference type="InterPro" id="IPR038765">
    <property type="entry name" value="Papain-like_cys_pep_sf"/>
</dbReference>
<dbReference type="EMBL" id="VSWD01000011">
    <property type="protein sequence ID" value="KAK3088786.1"/>
    <property type="molecule type" value="Genomic_DNA"/>
</dbReference>
<evidence type="ECO:0000259" key="14">
    <source>
        <dbReference type="PROSITE" id="PS52048"/>
    </source>
</evidence>
<keyword evidence="12" id="KW-0175">Coiled coil</keyword>
<comment type="subcellular location">
    <subcellularLocation>
        <location evidence="2">Endomembrane system</location>
    </subcellularLocation>
</comment>
<dbReference type="InterPro" id="IPR036959">
    <property type="entry name" value="Peptidase_C12_UCH_sf"/>
</dbReference>
<dbReference type="EC" id="3.4.19.12" evidence="3 11"/>
<evidence type="ECO:0000313" key="16">
    <source>
        <dbReference type="Proteomes" id="UP001186944"/>
    </source>
</evidence>
<dbReference type="CDD" id="cd14837">
    <property type="entry name" value="AP3_Mu_N"/>
    <property type="match status" value="1"/>
</dbReference>